<dbReference type="PANTHER" id="PTHR44675">
    <property type="entry name" value="PAK1 INTERACTING PROTEIN 1"/>
    <property type="match status" value="1"/>
</dbReference>
<keyword evidence="1 3" id="KW-0853">WD repeat</keyword>
<feature type="region of interest" description="Disordered" evidence="4">
    <location>
        <begin position="443"/>
        <end position="507"/>
    </location>
</feature>
<dbReference type="PANTHER" id="PTHR44675:SF1">
    <property type="entry name" value="P21-ACTIVATED PROTEIN KINASE-INTERACTING PROTEIN 1"/>
    <property type="match status" value="1"/>
</dbReference>
<dbReference type="InterPro" id="IPR015943">
    <property type="entry name" value="WD40/YVTN_repeat-like_dom_sf"/>
</dbReference>
<keyword evidence="2" id="KW-0677">Repeat</keyword>
<dbReference type="SMART" id="SM00320">
    <property type="entry name" value="WD40"/>
    <property type="match status" value="5"/>
</dbReference>
<feature type="repeat" description="WD" evidence="3">
    <location>
        <begin position="142"/>
        <end position="184"/>
    </location>
</feature>
<dbReference type="PROSITE" id="PS00678">
    <property type="entry name" value="WD_REPEATS_1"/>
    <property type="match status" value="2"/>
</dbReference>
<dbReference type="AlphaFoldDB" id="A0A067Q730"/>
<sequence>MASKIKTKSSRLEEGARPQKKARILEPPPSIKSKTKGKPGNKTAPLPTAPPAVSFSTKSKGKGKEKEVISSPQPAQKSKPKSNPKPPKDDVPPPPPSSFKIIVGSYEKLLYGLECTPTLSSSSASSEKPDSYTFDLKPIFAFPAHVSCVKALAASPHGGKWLATGSADEIIKVWDLRRRKEIGGLMCHQGSITSLHFPSPSHLLSTSEDGTLSLFHTRDWSVLRTLKGHKGRVNSVAVHPSGKVALSVGKDGVLRMWDLMRGKGVGSVKLGREGEVVRWSTTGSTFAVQSQNTVEIYSTDMSLLHTITHPSRTHDLKFYLPPTGSDLGEVLLVAAEDKKVSVYDLPTKESGPEVEPKIVAEFVGHSNRVKAIATLTISLPGPTLSTTTILSTISSDGKVFVYNLTSLTASLATKTKEVVQIEPDGEYDTKGSRLTCLTLADGEAVHSGSGSGEKRKRVQENGSDGSDGEGGSDRDGDGDEGEEKNGEEEWVSEEEGEGEDEWAGFGN</sequence>
<feature type="repeat" description="WD" evidence="3">
    <location>
        <begin position="226"/>
        <end position="267"/>
    </location>
</feature>
<reference evidence="6" key="1">
    <citation type="journal article" date="2014" name="Proc. Natl. Acad. Sci. U.S.A.">
        <title>Extensive sampling of basidiomycete genomes demonstrates inadequacy of the white-rot/brown-rot paradigm for wood decay fungi.</title>
        <authorList>
            <person name="Riley R."/>
            <person name="Salamov A.A."/>
            <person name="Brown D.W."/>
            <person name="Nagy L.G."/>
            <person name="Floudas D."/>
            <person name="Held B.W."/>
            <person name="Levasseur A."/>
            <person name="Lombard V."/>
            <person name="Morin E."/>
            <person name="Otillar R."/>
            <person name="Lindquist E.A."/>
            <person name="Sun H."/>
            <person name="LaButti K.M."/>
            <person name="Schmutz J."/>
            <person name="Jabbour D."/>
            <person name="Luo H."/>
            <person name="Baker S.E."/>
            <person name="Pisabarro A.G."/>
            <person name="Walton J.D."/>
            <person name="Blanchette R.A."/>
            <person name="Henrissat B."/>
            <person name="Martin F."/>
            <person name="Cullen D."/>
            <person name="Hibbett D.S."/>
            <person name="Grigoriev I.V."/>
        </authorList>
    </citation>
    <scope>NUCLEOTIDE SEQUENCE [LARGE SCALE GENOMIC DNA]</scope>
    <source>
        <strain evidence="6">MUCL 33604</strain>
    </source>
</reference>
<dbReference type="InterPro" id="IPR051959">
    <property type="entry name" value="PAK1-Kinase_Regulator"/>
</dbReference>
<dbReference type="Pfam" id="PF00400">
    <property type="entry name" value="WD40"/>
    <property type="match status" value="3"/>
</dbReference>
<dbReference type="InterPro" id="IPR001680">
    <property type="entry name" value="WD40_rpt"/>
</dbReference>
<name>A0A067Q730_9AGAM</name>
<protein>
    <submittedName>
        <fullName evidence="5">Uncharacterized protein</fullName>
    </submittedName>
</protein>
<organism evidence="5 6">
    <name type="scientific">Jaapia argillacea MUCL 33604</name>
    <dbReference type="NCBI Taxonomy" id="933084"/>
    <lineage>
        <taxon>Eukaryota</taxon>
        <taxon>Fungi</taxon>
        <taxon>Dikarya</taxon>
        <taxon>Basidiomycota</taxon>
        <taxon>Agaricomycotina</taxon>
        <taxon>Agaricomycetes</taxon>
        <taxon>Agaricomycetidae</taxon>
        <taxon>Jaapiales</taxon>
        <taxon>Jaapiaceae</taxon>
        <taxon>Jaapia</taxon>
    </lineage>
</organism>
<dbReference type="FunCoup" id="A0A067Q730">
    <property type="interactions" value="410"/>
</dbReference>
<dbReference type="Proteomes" id="UP000027265">
    <property type="component" value="Unassembled WGS sequence"/>
</dbReference>
<keyword evidence="6" id="KW-1185">Reference proteome</keyword>
<dbReference type="InParanoid" id="A0A067Q730"/>
<evidence type="ECO:0000256" key="2">
    <source>
        <dbReference type="ARBA" id="ARBA00022737"/>
    </source>
</evidence>
<gene>
    <name evidence="5" type="ORF">JAAARDRAFT_31433</name>
</gene>
<feature type="compositionally biased region" description="Acidic residues" evidence="4">
    <location>
        <begin position="476"/>
        <end position="507"/>
    </location>
</feature>
<evidence type="ECO:0000313" key="5">
    <source>
        <dbReference type="EMBL" id="KDQ61940.1"/>
    </source>
</evidence>
<dbReference type="EMBL" id="KL197712">
    <property type="protein sequence ID" value="KDQ61940.1"/>
    <property type="molecule type" value="Genomic_DNA"/>
</dbReference>
<accession>A0A067Q730</accession>
<evidence type="ECO:0000256" key="3">
    <source>
        <dbReference type="PROSITE-ProRule" id="PRU00221"/>
    </source>
</evidence>
<dbReference type="HOGENOM" id="CLU_031466_0_0_1"/>
<dbReference type="OrthoDB" id="308449at2759"/>
<evidence type="ECO:0000256" key="1">
    <source>
        <dbReference type="ARBA" id="ARBA00022574"/>
    </source>
</evidence>
<dbReference type="InterPro" id="IPR019775">
    <property type="entry name" value="WD40_repeat_CS"/>
</dbReference>
<proteinExistence type="predicted"/>
<evidence type="ECO:0000256" key="4">
    <source>
        <dbReference type="SAM" id="MobiDB-lite"/>
    </source>
</evidence>
<dbReference type="PROSITE" id="PS50294">
    <property type="entry name" value="WD_REPEATS_REGION"/>
    <property type="match status" value="2"/>
</dbReference>
<dbReference type="PROSITE" id="PS50082">
    <property type="entry name" value="WD_REPEATS_2"/>
    <property type="match status" value="2"/>
</dbReference>
<feature type="region of interest" description="Disordered" evidence="4">
    <location>
        <begin position="1"/>
        <end position="98"/>
    </location>
</feature>
<dbReference type="SUPFAM" id="SSF50978">
    <property type="entry name" value="WD40 repeat-like"/>
    <property type="match status" value="1"/>
</dbReference>
<evidence type="ECO:0000313" key="6">
    <source>
        <dbReference type="Proteomes" id="UP000027265"/>
    </source>
</evidence>
<dbReference type="STRING" id="933084.A0A067Q730"/>
<dbReference type="InterPro" id="IPR036322">
    <property type="entry name" value="WD40_repeat_dom_sf"/>
</dbReference>
<dbReference type="Gene3D" id="2.130.10.10">
    <property type="entry name" value="YVTN repeat-like/Quinoprotein amine dehydrogenase"/>
    <property type="match status" value="2"/>
</dbReference>